<organism evidence="1 2">
    <name type="scientific">Mycoplasma wenyonii</name>
    <dbReference type="NCBI Taxonomy" id="65123"/>
    <lineage>
        <taxon>Bacteria</taxon>
        <taxon>Bacillati</taxon>
        <taxon>Mycoplasmatota</taxon>
        <taxon>Mollicutes</taxon>
        <taxon>Mycoplasmataceae</taxon>
        <taxon>Mycoplasma</taxon>
    </lineage>
</organism>
<protein>
    <submittedName>
        <fullName evidence="1">Uncharacterized protein</fullName>
    </submittedName>
</protein>
<evidence type="ECO:0000313" key="2">
    <source>
        <dbReference type="Proteomes" id="UP000249762"/>
    </source>
</evidence>
<dbReference type="EMBL" id="QKVO01000003">
    <property type="protein sequence ID" value="RAO95147.1"/>
    <property type="molecule type" value="Genomic_DNA"/>
</dbReference>
<accession>A0A328PS48</accession>
<evidence type="ECO:0000313" key="1">
    <source>
        <dbReference type="EMBL" id="RAO95147.1"/>
    </source>
</evidence>
<keyword evidence="2" id="KW-1185">Reference proteome</keyword>
<reference evidence="2" key="1">
    <citation type="submission" date="2018-06" db="EMBL/GenBank/DDBJ databases">
        <authorList>
            <person name="Martinez Ocampo F."/>
            <person name="Quiroz Castaneda R.E."/>
            <person name="Rojas Lopez X."/>
        </authorList>
    </citation>
    <scope>NUCLEOTIDE SEQUENCE [LARGE SCALE GENOMIC DNA]</scope>
    <source>
        <strain evidence="2">INIFAP02</strain>
    </source>
</reference>
<feature type="non-terminal residue" evidence="1">
    <location>
        <position position="160"/>
    </location>
</feature>
<dbReference type="AlphaFoldDB" id="A0A328PS48"/>
<dbReference type="Proteomes" id="UP000249762">
    <property type="component" value="Unassembled WGS sequence"/>
</dbReference>
<dbReference type="RefSeq" id="WP_146737509.1">
    <property type="nucleotide sequence ID" value="NZ_QKVO01000003.1"/>
</dbReference>
<proteinExistence type="predicted"/>
<comment type="caution">
    <text evidence="1">The sequence shown here is derived from an EMBL/GenBank/DDBJ whole genome shotgun (WGS) entry which is preliminary data.</text>
</comment>
<gene>
    <name evidence="1" type="ORF">DNK47_01500</name>
</gene>
<sequence>MFPKQNCRITNLKTKNKSRSKFFRSKFLIYSHQPPTHKWNIEIPKTISAEVKCSGSVYNHLERGGYQDVNVDLKWELDLNDSDKKVLMKDRSITRKAKVTIEQDGEDWDWWVTTERLGPSQLWVSTGSDGKSLSINVQYTVAGGRHTGHTGAISLGCSLE</sequence>
<name>A0A328PS48_9MOLU</name>